<evidence type="ECO:0000313" key="3">
    <source>
        <dbReference type="Proteomes" id="UP000318453"/>
    </source>
</evidence>
<accession>A0A5B8NJT2</accession>
<dbReference type="OrthoDB" id="573488at2"/>
<dbReference type="InterPro" id="IPR006843">
    <property type="entry name" value="PAP/fibrillin_dom"/>
</dbReference>
<dbReference type="KEGG" id="enn:FRE64_04605"/>
<gene>
    <name evidence="2" type="ORF">FRE64_04605</name>
</gene>
<reference evidence="2" key="1">
    <citation type="submission" date="2019-08" db="EMBL/GenBank/DDBJ databases">
        <title>Carotenoids and Carotenoid Binding Proteins in the Halophilic Cyanobacterium Euhalothece sp. ZM00.</title>
        <authorList>
            <person name="Cho S.M."/>
            <person name="Song J.Y."/>
            <person name="Park Y.-I."/>
        </authorList>
    </citation>
    <scope>NUCLEOTIDE SEQUENCE [LARGE SCALE GENOMIC DNA]</scope>
    <source>
        <strain evidence="2">Z-M001</strain>
    </source>
</reference>
<feature type="domain" description="Plastid lipid-associated protein/fibrillin conserved" evidence="1">
    <location>
        <begin position="3"/>
        <end position="191"/>
    </location>
</feature>
<dbReference type="Pfam" id="PF04755">
    <property type="entry name" value="PAP_fibrillin"/>
    <property type="match status" value="1"/>
</dbReference>
<dbReference type="AlphaFoldDB" id="A0A5B8NJT2"/>
<name>A0A5B8NJT2_9CHRO</name>
<evidence type="ECO:0000313" key="2">
    <source>
        <dbReference type="EMBL" id="QDZ39274.1"/>
    </source>
</evidence>
<dbReference type="PANTHER" id="PTHR31906">
    <property type="entry name" value="PLASTID-LIPID-ASSOCIATED PROTEIN 4, CHLOROPLASTIC-RELATED"/>
    <property type="match status" value="1"/>
</dbReference>
<dbReference type="RefSeq" id="WP_146294878.1">
    <property type="nucleotide sequence ID" value="NZ_CP042326.1"/>
</dbReference>
<organism evidence="2 3">
    <name type="scientific">Euhalothece natronophila Z-M001</name>
    <dbReference type="NCBI Taxonomy" id="522448"/>
    <lineage>
        <taxon>Bacteria</taxon>
        <taxon>Bacillati</taxon>
        <taxon>Cyanobacteriota</taxon>
        <taxon>Cyanophyceae</taxon>
        <taxon>Oscillatoriophycideae</taxon>
        <taxon>Chroococcales</taxon>
        <taxon>Halothecacae</taxon>
        <taxon>Halothece cluster</taxon>
        <taxon>Euhalothece</taxon>
    </lineage>
</organism>
<protein>
    <submittedName>
        <fullName evidence="2">Fibrillin</fullName>
    </submittedName>
</protein>
<evidence type="ECO:0000259" key="1">
    <source>
        <dbReference type="Pfam" id="PF04755"/>
    </source>
</evidence>
<dbReference type="EMBL" id="CP042326">
    <property type="protein sequence ID" value="QDZ39274.1"/>
    <property type="molecule type" value="Genomic_DNA"/>
</dbReference>
<keyword evidence="3" id="KW-1185">Reference proteome</keyword>
<dbReference type="InterPro" id="IPR039633">
    <property type="entry name" value="PAP"/>
</dbReference>
<dbReference type="Proteomes" id="UP000318453">
    <property type="component" value="Chromosome"/>
</dbReference>
<proteinExistence type="predicted"/>
<sequence length="194" mass="21838">MSHKEQLLSAIAGKNRGNLAKEADKVAVLSAIAQLETENPTPNPIERSDLLKGNWRLLYTTSKDLLRFDQFPFLQSGQIYQCIDTEENKVYNIAEIVGVPFLEGIVSVVAEFTPASEKRVNVNFKRSIVGLQRFLGYDNPSSYINKIKQGKKFIPLDFDISNPNSNAWLDITYLDDNLRIGRGNRGSVFVLTKN</sequence>